<evidence type="ECO:0000259" key="1">
    <source>
        <dbReference type="Pfam" id="PF04101"/>
    </source>
</evidence>
<protein>
    <submittedName>
        <fullName evidence="2">Glycosyl transferase family 28</fullName>
    </submittedName>
</protein>
<sequence>MPHTTATAAPAVTSAETAVATTVPAAATAPTRVMLYSHDAQGLGHLRRNLALAHHLARLLPGLTGQEVTGMVVTGLPPAEDHTLPPGFDWLVLPGVAKSSSGYQPRHLRITRSHLGQLRSQMLGAALTAFAPDLLIIDRHPYGVRHELREPLRVLRRERPSARVVLGLREVLDTPRTMAREWDSLGPASQMRRLIDQIWVYGDPEVHNIVATSESPWALNDRVLFTGYLAHGRQAVEARPEHADRPFVLTTVGGGSDGYALLRAAVSMTPPPGHDHIVVAGPQMSEKELRQAEDSAGPRTQVRRSLPGMSHHIAEAAAVIAMAGYNTVCEILATSTPALLVPREVPRQEQVIRARALSRVGAVEHLELGTLTPEALSRWAAGAVEGRQDREHLDLDGLDTVPRLAASLLSTPTRRDRLVRTSALPAEGARAS</sequence>
<dbReference type="InterPro" id="IPR007235">
    <property type="entry name" value="Glyco_trans_28_C"/>
</dbReference>
<organism evidence="2 3">
    <name type="scientific">Actinomyces lilanjuaniae</name>
    <dbReference type="NCBI Taxonomy" id="2321394"/>
    <lineage>
        <taxon>Bacteria</taxon>
        <taxon>Bacillati</taxon>
        <taxon>Actinomycetota</taxon>
        <taxon>Actinomycetes</taxon>
        <taxon>Actinomycetales</taxon>
        <taxon>Actinomycetaceae</taxon>
        <taxon>Actinomyces</taxon>
    </lineage>
</organism>
<dbReference type="SUPFAM" id="SSF53756">
    <property type="entry name" value="UDP-Glycosyltransferase/glycogen phosphorylase"/>
    <property type="match status" value="1"/>
</dbReference>
<accession>A0ABM6Z4B7</accession>
<dbReference type="PANTHER" id="PTHR21015:SF28">
    <property type="entry name" value="SLL1722 PROTEIN"/>
    <property type="match status" value="1"/>
</dbReference>
<name>A0ABM6Z4B7_9ACTO</name>
<evidence type="ECO:0000313" key="2">
    <source>
        <dbReference type="EMBL" id="AYD90001.1"/>
    </source>
</evidence>
<keyword evidence="3" id="KW-1185">Reference proteome</keyword>
<dbReference type="EMBL" id="CP032514">
    <property type="protein sequence ID" value="AYD90001.1"/>
    <property type="molecule type" value="Genomic_DNA"/>
</dbReference>
<dbReference type="Pfam" id="PF04101">
    <property type="entry name" value="Glyco_tran_28_C"/>
    <property type="match status" value="1"/>
</dbReference>
<dbReference type="GO" id="GO:0016740">
    <property type="term" value="F:transferase activity"/>
    <property type="evidence" value="ECO:0007669"/>
    <property type="project" value="UniProtKB-KW"/>
</dbReference>
<dbReference type="Gene3D" id="3.40.50.2000">
    <property type="entry name" value="Glycogen Phosphorylase B"/>
    <property type="match status" value="1"/>
</dbReference>
<proteinExistence type="predicted"/>
<reference evidence="2 3" key="1">
    <citation type="submission" date="2018-09" db="EMBL/GenBank/DDBJ databases">
        <authorList>
            <person name="Li J."/>
        </authorList>
    </citation>
    <scope>NUCLEOTIDE SEQUENCE [LARGE SCALE GENOMIC DNA]</scope>
    <source>
        <strain evidence="2 3">2129</strain>
    </source>
</reference>
<gene>
    <name evidence="2" type="ORF">D5R93_08145</name>
</gene>
<feature type="domain" description="Glycosyl transferase family 28 C-terminal" evidence="1">
    <location>
        <begin position="252"/>
        <end position="377"/>
    </location>
</feature>
<evidence type="ECO:0000313" key="3">
    <source>
        <dbReference type="Proteomes" id="UP000273001"/>
    </source>
</evidence>
<keyword evidence="2" id="KW-0808">Transferase</keyword>
<dbReference type="Proteomes" id="UP000273001">
    <property type="component" value="Chromosome"/>
</dbReference>
<dbReference type="PANTHER" id="PTHR21015">
    <property type="entry name" value="UDP-N-ACETYLGLUCOSAMINE--N-ACETYLMURAMYL-(PENTAPEPTIDE) PYROPHOSPHORYL-UNDECAPRENOL N-ACETYLGLUCOSAMINE TRANSFERASE 1"/>
    <property type="match status" value="1"/>
</dbReference>